<reference evidence="2 3" key="1">
    <citation type="submission" date="2020-01" db="EMBL/GenBank/DDBJ databases">
        <title>Genome sequencing of strain KACC 21265.</title>
        <authorList>
            <person name="Heo J."/>
            <person name="Kim S.-J."/>
            <person name="Kim J.-S."/>
            <person name="Hong S.-B."/>
            <person name="Kwon S.-W."/>
        </authorList>
    </citation>
    <scope>NUCLEOTIDE SEQUENCE [LARGE SCALE GENOMIC DNA]</scope>
    <source>
        <strain evidence="2 3">KACC 21265</strain>
    </source>
</reference>
<dbReference type="Proteomes" id="UP000464787">
    <property type="component" value="Chromosome"/>
</dbReference>
<name>A0A857J0K7_9BURK</name>
<dbReference type="AlphaFoldDB" id="A0A857J0K7"/>
<evidence type="ECO:0000313" key="2">
    <source>
        <dbReference type="EMBL" id="QHI96632.1"/>
    </source>
</evidence>
<gene>
    <name evidence="2" type="ORF">GT347_00625</name>
</gene>
<dbReference type="KEGG" id="xyk:GT347_00625"/>
<dbReference type="SUPFAM" id="SSF54523">
    <property type="entry name" value="Pili subunits"/>
    <property type="match status" value="1"/>
</dbReference>
<dbReference type="Gene3D" id="3.30.700.10">
    <property type="entry name" value="Glycoprotein, Type 4 Pilin"/>
    <property type="match status" value="1"/>
</dbReference>
<accession>A0A857J0K7</accession>
<keyword evidence="3" id="KW-1185">Reference proteome</keyword>
<evidence type="ECO:0000256" key="1">
    <source>
        <dbReference type="SAM" id="Phobius"/>
    </source>
</evidence>
<evidence type="ECO:0000313" key="3">
    <source>
        <dbReference type="Proteomes" id="UP000464787"/>
    </source>
</evidence>
<keyword evidence="1" id="KW-1133">Transmembrane helix</keyword>
<keyword evidence="1" id="KW-0472">Membrane</keyword>
<dbReference type="GO" id="GO:0043683">
    <property type="term" value="P:type IV pilus assembly"/>
    <property type="evidence" value="ECO:0007669"/>
    <property type="project" value="InterPro"/>
</dbReference>
<dbReference type="NCBIfam" id="TIGR02532">
    <property type="entry name" value="IV_pilin_GFxxxE"/>
    <property type="match status" value="1"/>
</dbReference>
<dbReference type="EMBL" id="CP047650">
    <property type="protein sequence ID" value="QHI96632.1"/>
    <property type="molecule type" value="Genomic_DNA"/>
</dbReference>
<dbReference type="Pfam" id="PF07963">
    <property type="entry name" value="N_methyl"/>
    <property type="match status" value="1"/>
</dbReference>
<protein>
    <submittedName>
        <fullName evidence="2">Prepilin-type N-terminal cleavage/methylation domain-containing protein</fullName>
    </submittedName>
</protein>
<organism evidence="2 3">
    <name type="scientific">Xylophilus rhododendri</name>
    <dbReference type="NCBI Taxonomy" id="2697032"/>
    <lineage>
        <taxon>Bacteria</taxon>
        <taxon>Pseudomonadati</taxon>
        <taxon>Pseudomonadota</taxon>
        <taxon>Betaproteobacteria</taxon>
        <taxon>Burkholderiales</taxon>
        <taxon>Xylophilus</taxon>
    </lineage>
</organism>
<dbReference type="Pfam" id="PF16732">
    <property type="entry name" value="ComP_DUS"/>
    <property type="match status" value="1"/>
</dbReference>
<dbReference type="InterPro" id="IPR045584">
    <property type="entry name" value="Pilin-like"/>
</dbReference>
<dbReference type="InterPro" id="IPR012902">
    <property type="entry name" value="N_methyl_site"/>
</dbReference>
<sequence>MKTRPAHGLGLVELLVAVAILAILASLTLPTYSAYIARVRRASGRTALLQTAQWMERAATATGRYPDPAQIPPGLLRPADGYYQLRVEFHGPTFQLLAEPAGAQAGDACGTLGLSQSGARTSSHESNADACWNR</sequence>
<keyword evidence="1" id="KW-0812">Transmembrane</keyword>
<feature type="transmembrane region" description="Helical" evidence="1">
    <location>
        <begin position="14"/>
        <end position="35"/>
    </location>
</feature>
<dbReference type="RefSeq" id="WP_160550150.1">
    <property type="nucleotide sequence ID" value="NZ_CP047650.1"/>
</dbReference>
<proteinExistence type="predicted"/>
<dbReference type="InterPro" id="IPR031982">
    <property type="entry name" value="PilE-like"/>
</dbReference>